<dbReference type="GO" id="GO:0000139">
    <property type="term" value="C:Golgi membrane"/>
    <property type="evidence" value="ECO:0007669"/>
    <property type="project" value="UniProtKB-SubCell"/>
</dbReference>
<dbReference type="GO" id="GO:0015031">
    <property type="term" value="P:protein transport"/>
    <property type="evidence" value="ECO:0007669"/>
    <property type="project" value="UniProtKB-KW"/>
</dbReference>
<organism evidence="9 10">
    <name type="scientific">Trichomalopsis sarcophagae</name>
    <dbReference type="NCBI Taxonomy" id="543379"/>
    <lineage>
        <taxon>Eukaryota</taxon>
        <taxon>Metazoa</taxon>
        <taxon>Ecdysozoa</taxon>
        <taxon>Arthropoda</taxon>
        <taxon>Hexapoda</taxon>
        <taxon>Insecta</taxon>
        <taxon>Pterygota</taxon>
        <taxon>Neoptera</taxon>
        <taxon>Endopterygota</taxon>
        <taxon>Hymenoptera</taxon>
        <taxon>Apocrita</taxon>
        <taxon>Proctotrupomorpha</taxon>
        <taxon>Chalcidoidea</taxon>
        <taxon>Pteromalidae</taxon>
        <taxon>Pteromalinae</taxon>
        <taxon>Trichomalopsis</taxon>
    </lineage>
</organism>
<evidence type="ECO:0000256" key="4">
    <source>
        <dbReference type="ARBA" id="ARBA00022448"/>
    </source>
</evidence>
<evidence type="ECO:0000256" key="8">
    <source>
        <dbReference type="ARBA" id="ARBA00031347"/>
    </source>
</evidence>
<dbReference type="PANTHER" id="PTHR21311">
    <property type="entry name" value="CONSERVED OLIGOMERIC GOLGI COMPLEX COMPONENT 8"/>
    <property type="match status" value="1"/>
</dbReference>
<dbReference type="InterPro" id="IPR007255">
    <property type="entry name" value="COG8"/>
</dbReference>
<dbReference type="GO" id="GO:0006891">
    <property type="term" value="P:intra-Golgi vesicle-mediated transport"/>
    <property type="evidence" value="ECO:0007669"/>
    <property type="project" value="TreeGrafter"/>
</dbReference>
<evidence type="ECO:0000256" key="7">
    <source>
        <dbReference type="ARBA" id="ARBA00023136"/>
    </source>
</evidence>
<dbReference type="GO" id="GO:0017119">
    <property type="term" value="C:Golgi transport complex"/>
    <property type="evidence" value="ECO:0007669"/>
    <property type="project" value="InterPro"/>
</dbReference>
<keyword evidence="4" id="KW-0813">Transport</keyword>
<evidence type="ECO:0000256" key="5">
    <source>
        <dbReference type="ARBA" id="ARBA00022927"/>
    </source>
</evidence>
<comment type="caution">
    <text evidence="9">The sequence shown here is derived from an EMBL/GenBank/DDBJ whole genome shotgun (WGS) entry which is preliminary data.</text>
</comment>
<dbReference type="OrthoDB" id="1661054at2759"/>
<reference evidence="9 10" key="1">
    <citation type="journal article" date="2017" name="Curr. Biol.">
        <title>The Evolution of Venom by Co-option of Single-Copy Genes.</title>
        <authorList>
            <person name="Martinson E.O."/>
            <person name="Mrinalini"/>
            <person name="Kelkar Y.D."/>
            <person name="Chang C.H."/>
            <person name="Werren J.H."/>
        </authorList>
    </citation>
    <scope>NUCLEOTIDE SEQUENCE [LARGE SCALE GENOMIC DNA]</scope>
    <source>
        <strain evidence="9 10">Alberta</strain>
        <tissue evidence="9">Whole body</tissue>
    </source>
</reference>
<protein>
    <recommendedName>
        <fullName evidence="3">Conserved oligomeric Golgi complex subunit 8</fullName>
    </recommendedName>
    <alternativeName>
        <fullName evidence="8">Component of oligomeric Golgi complex 8</fullName>
    </alternativeName>
</protein>
<sequence length="684" mass="77589">MDIETEKIIDLLFPEGIPESWKDNPDFYQYLAKVGGYDVDGLLKEPDHLADEKNAVQQSTQELVFSNYKIFLRSAEDSREIFREFNQTEDRLDGLLEKIPQFMNKCKSFCNTSKDINTHKRLNSLILSKTTELLEILELPQLMESCLRSNQYSEALELSQYVRHLGAKHGDIPIIASIVNEIENSWSIMVNQVVNSLKEDLPLPRCLQLIGLLRSMDAFTESELRIKFIQARDSWLQALLDSIPAEDPNIHLTKTIELSRIHLFNIITQYKAMFNDDDHLAFGRDSIINDSAIFYQWLEEKVSQFLKTLEQDLPHATSIDSILGQCTYFGLSFGRVGADFTGRMSDIFIKVISNKFESNVSKATKKFEKDIDNFTLIHKSHKSDTKIETVMNSENPPEQLVEYYPLAEYCNGLIAAFNELRLNTPVALAQSFTNLLQNSLHTVAKTMFSYYKKRQKNFTPADRENMVRFTECFSEQLIPYIQYCIHALFPPNQVATHLGTSVSQLQKEEISYLNQKSIVEPLESLLPIKNIPMDIYMPDISPKDTINADSNIEIEPSQHEVIKEAAADVQPIEEMITSTSEHELIKGDPTPVTTGESIANTSQHELMKETATDVPIAESISSTSQHELIKEAATHLLTEDSNSSTITHSNDILEAVQDLESSTIKETLTADHDAIEVGSKVNNS</sequence>
<dbReference type="AlphaFoldDB" id="A0A232FK12"/>
<gene>
    <name evidence="9" type="ORF">TSAR_001890</name>
</gene>
<proteinExistence type="inferred from homology"/>
<accession>A0A232FK12</accession>
<keyword evidence="5" id="KW-0653">Protein transport</keyword>
<evidence type="ECO:0000256" key="3">
    <source>
        <dbReference type="ARBA" id="ARBA00020983"/>
    </source>
</evidence>
<dbReference type="Proteomes" id="UP000215335">
    <property type="component" value="Unassembled WGS sequence"/>
</dbReference>
<dbReference type="PANTHER" id="PTHR21311:SF0">
    <property type="entry name" value="CONSERVED OLIGOMERIC GOLGI COMPLEX SUBUNIT 8"/>
    <property type="match status" value="1"/>
</dbReference>
<dbReference type="SUPFAM" id="SSF74788">
    <property type="entry name" value="Cullin repeat-like"/>
    <property type="match status" value="1"/>
</dbReference>
<dbReference type="InterPro" id="IPR016632">
    <property type="entry name" value="COG8_Metazoal_Plant"/>
</dbReference>
<keyword evidence="7" id="KW-0472">Membrane</keyword>
<dbReference type="PIRSF" id="PIRSF015415">
    <property type="entry name" value="COG8"/>
    <property type="match status" value="1"/>
</dbReference>
<keyword evidence="6" id="KW-0333">Golgi apparatus</keyword>
<name>A0A232FK12_9HYME</name>
<evidence type="ECO:0000313" key="9">
    <source>
        <dbReference type="EMBL" id="OXU30923.1"/>
    </source>
</evidence>
<keyword evidence="10" id="KW-1185">Reference proteome</keyword>
<dbReference type="InterPro" id="IPR016159">
    <property type="entry name" value="Cullin_repeat-like_dom_sf"/>
</dbReference>
<dbReference type="Pfam" id="PF04124">
    <property type="entry name" value="Dor1"/>
    <property type="match status" value="1"/>
</dbReference>
<evidence type="ECO:0000256" key="1">
    <source>
        <dbReference type="ARBA" id="ARBA00004395"/>
    </source>
</evidence>
<dbReference type="EMBL" id="NNAY01000105">
    <property type="protein sequence ID" value="OXU30923.1"/>
    <property type="molecule type" value="Genomic_DNA"/>
</dbReference>
<dbReference type="STRING" id="543379.A0A232FK12"/>
<comment type="subcellular location">
    <subcellularLocation>
        <location evidence="1">Golgi apparatus membrane</location>
        <topology evidence="1">Peripheral membrane protein</topology>
    </subcellularLocation>
</comment>
<evidence type="ECO:0000313" key="10">
    <source>
        <dbReference type="Proteomes" id="UP000215335"/>
    </source>
</evidence>
<comment type="similarity">
    <text evidence="2">Belongs to the COG8 family.</text>
</comment>
<evidence type="ECO:0000256" key="2">
    <source>
        <dbReference type="ARBA" id="ARBA00006419"/>
    </source>
</evidence>
<evidence type="ECO:0000256" key="6">
    <source>
        <dbReference type="ARBA" id="ARBA00023034"/>
    </source>
</evidence>